<keyword evidence="1" id="KW-1133">Transmembrane helix</keyword>
<dbReference type="EMBL" id="JAUOTP010000004">
    <property type="protein sequence ID" value="MDO6415032.1"/>
    <property type="molecule type" value="Genomic_DNA"/>
</dbReference>
<dbReference type="NCBIfam" id="NF041646">
    <property type="entry name" value="VC0807_fam"/>
    <property type="match status" value="1"/>
</dbReference>
<evidence type="ECO:0000256" key="1">
    <source>
        <dbReference type="SAM" id="Phobius"/>
    </source>
</evidence>
<organism evidence="2 3">
    <name type="scientific">Sphingomonas natans</name>
    <dbReference type="NCBI Taxonomy" id="3063330"/>
    <lineage>
        <taxon>Bacteria</taxon>
        <taxon>Pseudomonadati</taxon>
        <taxon>Pseudomonadota</taxon>
        <taxon>Alphaproteobacteria</taxon>
        <taxon>Sphingomonadales</taxon>
        <taxon>Sphingomonadaceae</taxon>
        <taxon>Sphingomonas</taxon>
    </lineage>
</organism>
<protein>
    <submittedName>
        <fullName evidence="2">VC0807 family protein</fullName>
    </submittedName>
</protein>
<name>A0ABT8YAL8_9SPHN</name>
<feature type="transmembrane region" description="Helical" evidence="1">
    <location>
        <begin position="21"/>
        <end position="37"/>
    </location>
</feature>
<feature type="transmembrane region" description="Helical" evidence="1">
    <location>
        <begin position="109"/>
        <end position="128"/>
    </location>
</feature>
<gene>
    <name evidence="2" type="ORF">Q4F19_11625</name>
</gene>
<comment type="caution">
    <text evidence="2">The sequence shown here is derived from an EMBL/GenBank/DDBJ whole genome shotgun (WGS) entry which is preliminary data.</text>
</comment>
<feature type="transmembrane region" description="Helical" evidence="1">
    <location>
        <begin position="49"/>
        <end position="68"/>
    </location>
</feature>
<feature type="transmembrane region" description="Helical" evidence="1">
    <location>
        <begin position="75"/>
        <end position="94"/>
    </location>
</feature>
<keyword evidence="3" id="KW-1185">Reference proteome</keyword>
<evidence type="ECO:0000313" key="2">
    <source>
        <dbReference type="EMBL" id="MDO6415032.1"/>
    </source>
</evidence>
<accession>A0ABT8YAL8</accession>
<feature type="transmembrane region" description="Helical" evidence="1">
    <location>
        <begin position="161"/>
        <end position="182"/>
    </location>
</feature>
<dbReference type="RefSeq" id="WP_303542716.1">
    <property type="nucleotide sequence ID" value="NZ_JAUOTP010000004.1"/>
</dbReference>
<dbReference type="Proteomes" id="UP001169764">
    <property type="component" value="Unassembled WGS sequence"/>
</dbReference>
<reference evidence="2" key="1">
    <citation type="submission" date="2023-07" db="EMBL/GenBank/DDBJ databases">
        <authorList>
            <person name="Kim M."/>
        </authorList>
    </citation>
    <scope>NUCLEOTIDE SEQUENCE</scope>
    <source>
        <strain evidence="2">BIUV-7</strain>
    </source>
</reference>
<feature type="transmembrane region" description="Helical" evidence="1">
    <location>
        <begin position="188"/>
        <end position="210"/>
    </location>
</feature>
<evidence type="ECO:0000313" key="3">
    <source>
        <dbReference type="Proteomes" id="UP001169764"/>
    </source>
</evidence>
<sequence>MAMAPHPTPARRLTSHVAASALAKSVAINMVAPAILYGRAAPHFPPNSVVPLAISGVPPLLWLAFSLARTRAVDFLGLFAAESVMVRMTALLIAQDERGALIGRAMENGLLAIGFLVSLMIARPLLFYMARQLATGNDPAQRAAFDNEAAKPHVRATYRELTIGWVVGLTVKSAINLVFASYLSTREFLMISPLWDLASDAILVTVSLLYGKARLSAARSPAAEPAIGLSS</sequence>
<proteinExistence type="predicted"/>
<keyword evidence="1" id="KW-0472">Membrane</keyword>
<keyword evidence="1" id="KW-0812">Transmembrane</keyword>